<comment type="caution">
    <text evidence="1">The sequence shown here is derived from an EMBL/GenBank/DDBJ whole genome shotgun (WGS) entry which is preliminary data.</text>
</comment>
<dbReference type="PANTHER" id="PTHR36455">
    <property type="match status" value="1"/>
</dbReference>
<organism evidence="1 2">
    <name type="scientific">Mesorhizobium captivum</name>
    <dbReference type="NCBI Taxonomy" id="3072319"/>
    <lineage>
        <taxon>Bacteria</taxon>
        <taxon>Pseudomonadati</taxon>
        <taxon>Pseudomonadota</taxon>
        <taxon>Alphaproteobacteria</taxon>
        <taxon>Hyphomicrobiales</taxon>
        <taxon>Phyllobacteriaceae</taxon>
        <taxon>Mesorhizobium</taxon>
    </lineage>
</organism>
<dbReference type="Proteomes" id="UP001271249">
    <property type="component" value="Unassembled WGS sequence"/>
</dbReference>
<dbReference type="NCBIfam" id="NF033819">
    <property type="entry name" value="IS66_TnpB"/>
    <property type="match status" value="1"/>
</dbReference>
<evidence type="ECO:0000313" key="2">
    <source>
        <dbReference type="Proteomes" id="UP001271249"/>
    </source>
</evidence>
<dbReference type="PANTHER" id="PTHR36455:SF1">
    <property type="entry name" value="BLR8292 PROTEIN"/>
    <property type="match status" value="1"/>
</dbReference>
<keyword evidence="2" id="KW-1185">Reference proteome</keyword>
<name>A0ABU4ZBK2_9HYPH</name>
<dbReference type="EMBL" id="JAVIJC010000084">
    <property type="protein sequence ID" value="MDX8496682.1"/>
    <property type="molecule type" value="Genomic_DNA"/>
</dbReference>
<dbReference type="Pfam" id="PF05717">
    <property type="entry name" value="TnpB_IS66"/>
    <property type="match status" value="1"/>
</dbReference>
<dbReference type="InterPro" id="IPR008878">
    <property type="entry name" value="Transposase_IS66_Orf2"/>
</dbReference>
<gene>
    <name evidence="1" type="primary">tnpB</name>
    <name evidence="1" type="ORF">RFN29_34855</name>
</gene>
<sequence>MIPIPTGVRVWLATGHTDMRCGFPSLALRVQEILRKDPLSGHIFCFRGKRGDLLKIIWHDGQGSCLFTKRLERGRFLWPSLADGSITISTAQLSYLLSGIHWRNPQETWRPTRIG</sequence>
<protein>
    <submittedName>
        <fullName evidence="1">IS66 family insertion sequence element accessory protein TnpB</fullName>
    </submittedName>
</protein>
<proteinExistence type="predicted"/>
<evidence type="ECO:0000313" key="1">
    <source>
        <dbReference type="EMBL" id="MDX8496682.1"/>
    </source>
</evidence>
<reference evidence="1 2" key="1">
    <citation type="submission" date="2023-08" db="EMBL/GenBank/DDBJ databases">
        <title>Implementing the SeqCode for naming new Mesorhizobium species isolated from Vachellia karroo root nodules.</title>
        <authorList>
            <person name="Van Lill M."/>
        </authorList>
    </citation>
    <scope>NUCLEOTIDE SEQUENCE [LARGE SCALE GENOMIC DNA]</scope>
    <source>
        <strain evidence="1 2">VK22B</strain>
    </source>
</reference>
<dbReference type="RefSeq" id="WP_320230344.1">
    <property type="nucleotide sequence ID" value="NZ_JAVIJC010000084.1"/>
</dbReference>
<accession>A0ABU4ZBK2</accession>